<protein>
    <submittedName>
        <fullName evidence="4">PAS domain S-box protein</fullName>
    </submittedName>
</protein>
<comment type="caution">
    <text evidence="4">The sequence shown here is derived from an EMBL/GenBank/DDBJ whole genome shotgun (WGS) entry which is preliminary data.</text>
</comment>
<feature type="domain" description="PAS" evidence="2">
    <location>
        <begin position="184"/>
        <end position="235"/>
    </location>
</feature>
<gene>
    <name evidence="4" type="ORF">FPZ47_11885</name>
</gene>
<accession>A0A557XTQ2</accession>
<dbReference type="InterPro" id="IPR002645">
    <property type="entry name" value="STAS_dom"/>
</dbReference>
<dbReference type="AlphaFoldDB" id="A0A557XTQ2"/>
<dbReference type="SUPFAM" id="SSF52091">
    <property type="entry name" value="SpoIIaa-like"/>
    <property type="match status" value="1"/>
</dbReference>
<organism evidence="4 5">
    <name type="scientific">Mycobacterium helveticum</name>
    <dbReference type="NCBI Taxonomy" id="2592811"/>
    <lineage>
        <taxon>Bacteria</taxon>
        <taxon>Bacillati</taxon>
        <taxon>Actinomycetota</taxon>
        <taxon>Actinomycetes</taxon>
        <taxon>Mycobacteriales</taxon>
        <taxon>Mycobacteriaceae</taxon>
        <taxon>Mycobacterium</taxon>
    </lineage>
</organism>
<dbReference type="InterPro" id="IPR000014">
    <property type="entry name" value="PAS"/>
</dbReference>
<dbReference type="SUPFAM" id="SSF55785">
    <property type="entry name" value="PYP-like sensor domain (PAS domain)"/>
    <property type="match status" value="1"/>
</dbReference>
<dbReference type="OrthoDB" id="4722718at2"/>
<dbReference type="Pfam" id="PF01740">
    <property type="entry name" value="STAS"/>
    <property type="match status" value="1"/>
</dbReference>
<proteinExistence type="predicted"/>
<evidence type="ECO:0000313" key="4">
    <source>
        <dbReference type="EMBL" id="TVS89367.1"/>
    </source>
</evidence>
<dbReference type="InterPro" id="IPR013767">
    <property type="entry name" value="PAS_fold"/>
</dbReference>
<dbReference type="CDD" id="cd00130">
    <property type="entry name" value="PAS"/>
    <property type="match status" value="1"/>
</dbReference>
<keyword evidence="5" id="KW-1185">Reference proteome</keyword>
<dbReference type="GO" id="GO:0006355">
    <property type="term" value="P:regulation of DNA-templated transcription"/>
    <property type="evidence" value="ECO:0007669"/>
    <property type="project" value="InterPro"/>
</dbReference>
<dbReference type="RefSeq" id="WP_144949307.1">
    <property type="nucleotide sequence ID" value="NZ_VMQU01000042.1"/>
</dbReference>
<dbReference type="CDD" id="cd07043">
    <property type="entry name" value="STAS_anti-anti-sigma_factors"/>
    <property type="match status" value="1"/>
</dbReference>
<feature type="region of interest" description="Disordered" evidence="1">
    <location>
        <begin position="294"/>
        <end position="327"/>
    </location>
</feature>
<dbReference type="PROSITE" id="PS50801">
    <property type="entry name" value="STAS"/>
    <property type="match status" value="1"/>
</dbReference>
<evidence type="ECO:0000256" key="1">
    <source>
        <dbReference type="SAM" id="MobiDB-lite"/>
    </source>
</evidence>
<feature type="domain" description="STAS" evidence="3">
    <location>
        <begin position="49"/>
        <end position="144"/>
    </location>
</feature>
<dbReference type="Proteomes" id="UP000320513">
    <property type="component" value="Unassembled WGS sequence"/>
</dbReference>
<dbReference type="NCBIfam" id="TIGR00229">
    <property type="entry name" value="sensory_box"/>
    <property type="match status" value="1"/>
</dbReference>
<evidence type="ECO:0000259" key="2">
    <source>
        <dbReference type="PROSITE" id="PS50112"/>
    </source>
</evidence>
<dbReference type="Gene3D" id="3.30.450.20">
    <property type="entry name" value="PAS domain"/>
    <property type="match status" value="1"/>
</dbReference>
<name>A0A557XTQ2_9MYCO</name>
<dbReference type="InterPro" id="IPR036513">
    <property type="entry name" value="STAS_dom_sf"/>
</dbReference>
<sequence>MTETSAPNTMKIHQTRIRSAQTLCAGRDDSIGNGDRVRMREHGRHQTTVVTISGEVDAANSDRVHEFATRLMLVGNPLILDLSGVKFFAARAILTLIAVDDACRVTAVPWAIVPSRAVNRVLRLTDCHTSLPTASSVPEALHQLTAGTLSQSAAAHSHDVERRRPTPPDQLPIEALHEIPALLALERLPIPALAVDGAGAILFVNSPFCDMVGYAYEELSSMTFDDIFCGLPPDDGRVPRKRAATDRLIALRHKEGHYVWADMSESAMRRCDDSVTLNIFHDRTEELWVNSGAMEQPVSRKADQPVRPGALGGGRGYPAPVDRSWPA</sequence>
<dbReference type="Gene3D" id="3.30.750.24">
    <property type="entry name" value="STAS domain"/>
    <property type="match status" value="1"/>
</dbReference>
<dbReference type="EMBL" id="VMQU01000042">
    <property type="protein sequence ID" value="TVS89367.1"/>
    <property type="molecule type" value="Genomic_DNA"/>
</dbReference>
<dbReference type="InterPro" id="IPR035965">
    <property type="entry name" value="PAS-like_dom_sf"/>
</dbReference>
<evidence type="ECO:0000259" key="3">
    <source>
        <dbReference type="PROSITE" id="PS50801"/>
    </source>
</evidence>
<dbReference type="PROSITE" id="PS50112">
    <property type="entry name" value="PAS"/>
    <property type="match status" value="1"/>
</dbReference>
<reference evidence="4 5" key="1">
    <citation type="submission" date="2019-07" db="EMBL/GenBank/DDBJ databases">
        <title>New Mycobacterium species.</title>
        <authorList>
            <person name="Tortoli E."/>
            <person name="Ghielmetti G."/>
            <person name="Friedel U."/>
            <person name="Trovato A."/>
        </authorList>
    </citation>
    <scope>NUCLEOTIDE SEQUENCE [LARGE SCALE GENOMIC DNA]</scope>
    <source>
        <strain evidence="4 5">16-83</strain>
    </source>
</reference>
<dbReference type="Pfam" id="PF00989">
    <property type="entry name" value="PAS"/>
    <property type="match status" value="1"/>
</dbReference>
<evidence type="ECO:0000313" key="5">
    <source>
        <dbReference type="Proteomes" id="UP000320513"/>
    </source>
</evidence>